<feature type="signal peptide" evidence="1">
    <location>
        <begin position="1"/>
        <end position="30"/>
    </location>
</feature>
<protein>
    <recommendedName>
        <fullName evidence="2">Beta-lactamase-related domain-containing protein</fullName>
    </recommendedName>
</protein>
<dbReference type="InterPro" id="IPR001466">
    <property type="entry name" value="Beta-lactam-related"/>
</dbReference>
<evidence type="ECO:0000313" key="3">
    <source>
        <dbReference type="EMBL" id="NYE82725.1"/>
    </source>
</evidence>
<dbReference type="AlphaFoldDB" id="A0A7Y9LMX7"/>
<proteinExistence type="predicted"/>
<evidence type="ECO:0000313" key="4">
    <source>
        <dbReference type="Proteomes" id="UP000542125"/>
    </source>
</evidence>
<dbReference type="RefSeq" id="WP_179585836.1">
    <property type="nucleotide sequence ID" value="NZ_JACBYR010000001.1"/>
</dbReference>
<keyword evidence="1" id="KW-0732">Signal</keyword>
<comment type="caution">
    <text evidence="3">The sequence shown here is derived from an EMBL/GenBank/DDBJ whole genome shotgun (WGS) entry which is preliminary data.</text>
</comment>
<dbReference type="InterPro" id="IPR050789">
    <property type="entry name" value="Diverse_Enzym_Activities"/>
</dbReference>
<dbReference type="InterPro" id="IPR012338">
    <property type="entry name" value="Beta-lactam/transpept-like"/>
</dbReference>
<dbReference type="SUPFAM" id="SSF56601">
    <property type="entry name" value="beta-lactamase/transpeptidase-like"/>
    <property type="match status" value="1"/>
</dbReference>
<evidence type="ECO:0000259" key="2">
    <source>
        <dbReference type="Pfam" id="PF00144"/>
    </source>
</evidence>
<dbReference type="PANTHER" id="PTHR43283">
    <property type="entry name" value="BETA-LACTAMASE-RELATED"/>
    <property type="match status" value="1"/>
</dbReference>
<dbReference type="EMBL" id="JACBYR010000001">
    <property type="protein sequence ID" value="NYE82725.1"/>
    <property type="molecule type" value="Genomic_DNA"/>
</dbReference>
<dbReference type="Pfam" id="PF00144">
    <property type="entry name" value="Beta-lactamase"/>
    <property type="match status" value="1"/>
</dbReference>
<feature type="domain" description="Beta-lactamase-related" evidence="2">
    <location>
        <begin position="129"/>
        <end position="409"/>
    </location>
</feature>
<evidence type="ECO:0000256" key="1">
    <source>
        <dbReference type="SAM" id="SignalP"/>
    </source>
</evidence>
<dbReference type="PANTHER" id="PTHR43283:SF14">
    <property type="entry name" value="BLL8153 PROTEIN"/>
    <property type="match status" value="1"/>
</dbReference>
<dbReference type="Gene3D" id="3.40.710.10">
    <property type="entry name" value="DD-peptidase/beta-lactamase superfamily"/>
    <property type="match status" value="1"/>
</dbReference>
<feature type="chain" id="PRO_5030698898" description="Beta-lactamase-related domain-containing protein" evidence="1">
    <location>
        <begin position="31"/>
        <end position="427"/>
    </location>
</feature>
<name>A0A7Y9LMX7_9BURK</name>
<reference evidence="3 4" key="1">
    <citation type="submission" date="2020-07" db="EMBL/GenBank/DDBJ databases">
        <title>Genomic Encyclopedia of Type Strains, Phase IV (KMG-V): Genome sequencing to study the core and pangenomes of soil and plant-associated prokaryotes.</title>
        <authorList>
            <person name="Whitman W."/>
        </authorList>
    </citation>
    <scope>NUCLEOTIDE SEQUENCE [LARGE SCALE GENOMIC DNA]</scope>
    <source>
        <strain evidence="3 4">SAS40</strain>
    </source>
</reference>
<sequence>MHYPTVQAPSCVRPRTVLRALSLAALTALAACGGGDDDNATPAPTAAYPHAQEPIGTVRQVYDGALTPDLSVNTFRNIDRLFPTRSITPSSTPLAMPKAARPLTAVQFTSGGKAYDLVDYLALNRVSGLLVLKNGEIAHEAYLYGNTEKTRWMSMSVAKSITSTLIGAAIQDGLIASLNDQVVKYVPRLAGSAYDGVTVRDVLMMASGVKWDETYTNPASDRRALLEAQISQKPGSALDLMAKLPRAAAPGTVNNYSTGETQIAGELLRGAVKKPLAQYLSEKIWTKVGMEAEANWWLDSPDGVEIGGSGISATLRDYGRFGLFIMNDGRAQGVQVVPPTWVAEAGSPKTLAGGTPLPFYGYMWWVPTTGQSALDKAFYATGIFGQNIYINQKEKVVIVTWGAQSKPTGAGVVNNIDFFDAVVKAVR</sequence>
<accession>A0A7Y9LMX7</accession>
<dbReference type="Proteomes" id="UP000542125">
    <property type="component" value="Unassembled WGS sequence"/>
</dbReference>
<gene>
    <name evidence="3" type="ORF">FHW18_001996</name>
</gene>
<keyword evidence="4" id="KW-1185">Reference proteome</keyword>
<organism evidence="3 4">
    <name type="scientific">Pigmentiphaga litoralis</name>
    <dbReference type="NCBI Taxonomy" id="516702"/>
    <lineage>
        <taxon>Bacteria</taxon>
        <taxon>Pseudomonadati</taxon>
        <taxon>Pseudomonadota</taxon>
        <taxon>Betaproteobacteria</taxon>
        <taxon>Burkholderiales</taxon>
        <taxon>Alcaligenaceae</taxon>
        <taxon>Pigmentiphaga</taxon>
    </lineage>
</organism>